<gene>
    <name evidence="3" type="ORF">ESY86_00235</name>
</gene>
<dbReference type="Pfam" id="PF07584">
    <property type="entry name" value="BatA"/>
    <property type="match status" value="1"/>
</dbReference>
<keyword evidence="1" id="KW-1133">Transmembrane helix</keyword>
<dbReference type="OrthoDB" id="9810200at2"/>
<sequence>MQFKYPELLYALLLLVIPIIIHLFQLRKFQKVGFTNVQFLKQLTIQTRKSSQLKKWLILLMRLLLLACIIIAFAQPYSAKTNDYKTKSETVIYLDNSFSMQAKGANGSLLNSAIQDLLERLDAEEPISIFTNNANFSNTTIKAIKNELINLGYAPKQLSYEATVLKGKQLFTDDASAIKNLLLISDFQQQQEGFSTAIDSSVQVKMVQLQPENINNISVDSVFISEAKVENIELSVTLKNYGAATENVSVSLFNQDKLVAKNAVDIEDQANVTFTIAQNKRFDGSISIEDPNLQYDNTLYFNLDETEKIKVLSINSAEDVFLRKIYTTDEFEYSSSAFGSLDYNAISNQNLVVLNELDEIPVSLATALKVFSDDGGSILIIPSSDIVLNTYNQLFTNFNLAAFSSKSSQEKRVTAINFSHPLFENVFEKRISNFQYPKVQDHYGTASSSSQNILSFEDGQAFLSAAQKVYRFSASLSESNSNFKNSPLIVPILYNIGKQSLNTGRLYANISEENKIDINASLQPDAILTLAKGEETVIPLQRRFSNKVEITASNYPEQAGIVAVMHKEKFLKNLSFNYDRAESVLRYMDLTSLKNANVQDSVASAIDEIKSATNVNELWKWFVIFALFFLIIELLILKFFK</sequence>
<name>A0A5C6ZQ63_9FLAO</name>
<accession>A0A5C6ZQ63</accession>
<proteinExistence type="predicted"/>
<dbReference type="PANTHER" id="PTHR37464:SF1">
    <property type="entry name" value="BLL2463 PROTEIN"/>
    <property type="match status" value="1"/>
</dbReference>
<dbReference type="InterPro" id="IPR024163">
    <property type="entry name" value="Aerotolerance_reg_N"/>
</dbReference>
<organism evidence="3 4">
    <name type="scientific">Subsaximicrobium wynnwilliamsii</name>
    <dbReference type="NCBI Taxonomy" id="291179"/>
    <lineage>
        <taxon>Bacteria</taxon>
        <taxon>Pseudomonadati</taxon>
        <taxon>Bacteroidota</taxon>
        <taxon>Flavobacteriia</taxon>
        <taxon>Flavobacteriales</taxon>
        <taxon>Flavobacteriaceae</taxon>
        <taxon>Subsaximicrobium</taxon>
    </lineage>
</organism>
<feature type="domain" description="Aerotolerance regulator N-terminal" evidence="2">
    <location>
        <begin position="1"/>
        <end position="76"/>
    </location>
</feature>
<keyword evidence="4" id="KW-1185">Reference proteome</keyword>
<feature type="transmembrane region" description="Helical" evidence="1">
    <location>
        <begin position="618"/>
        <end position="640"/>
    </location>
</feature>
<reference evidence="3 4" key="1">
    <citation type="submission" date="2019-08" db="EMBL/GenBank/DDBJ databases">
        <title>Genomes of Subsaximicrobium wynnwilliamsii strains.</title>
        <authorList>
            <person name="Bowman J.P."/>
        </authorList>
    </citation>
    <scope>NUCLEOTIDE SEQUENCE [LARGE SCALE GENOMIC DNA]</scope>
    <source>
        <strain evidence="3 4">2-80-2</strain>
    </source>
</reference>
<dbReference type="EMBL" id="VORO01000001">
    <property type="protein sequence ID" value="TXD91063.1"/>
    <property type="molecule type" value="Genomic_DNA"/>
</dbReference>
<comment type="caution">
    <text evidence="3">The sequence shown here is derived from an EMBL/GenBank/DDBJ whole genome shotgun (WGS) entry which is preliminary data.</text>
</comment>
<feature type="transmembrane region" description="Helical" evidence="1">
    <location>
        <begin position="6"/>
        <end position="24"/>
    </location>
</feature>
<evidence type="ECO:0000259" key="2">
    <source>
        <dbReference type="Pfam" id="PF07584"/>
    </source>
</evidence>
<evidence type="ECO:0000313" key="3">
    <source>
        <dbReference type="EMBL" id="TXD91063.1"/>
    </source>
</evidence>
<protein>
    <recommendedName>
        <fullName evidence="2">Aerotolerance regulator N-terminal domain-containing protein</fullName>
    </recommendedName>
</protein>
<keyword evidence="1" id="KW-0472">Membrane</keyword>
<dbReference type="Proteomes" id="UP000321578">
    <property type="component" value="Unassembled WGS sequence"/>
</dbReference>
<dbReference type="PANTHER" id="PTHR37464">
    <property type="entry name" value="BLL2463 PROTEIN"/>
    <property type="match status" value="1"/>
</dbReference>
<dbReference type="AlphaFoldDB" id="A0A5C6ZQ63"/>
<dbReference type="NCBIfam" id="TIGR02226">
    <property type="entry name" value="two_anch"/>
    <property type="match status" value="1"/>
</dbReference>
<feature type="transmembrane region" description="Helical" evidence="1">
    <location>
        <begin position="56"/>
        <end position="77"/>
    </location>
</feature>
<dbReference type="InterPro" id="IPR011933">
    <property type="entry name" value="Double_TM_dom"/>
</dbReference>
<evidence type="ECO:0000256" key="1">
    <source>
        <dbReference type="SAM" id="Phobius"/>
    </source>
</evidence>
<evidence type="ECO:0000313" key="4">
    <source>
        <dbReference type="Proteomes" id="UP000321578"/>
    </source>
</evidence>
<dbReference type="RefSeq" id="WP_147084525.1">
    <property type="nucleotide sequence ID" value="NZ_VORM01000003.1"/>
</dbReference>
<keyword evidence="1" id="KW-0812">Transmembrane</keyword>